<proteinExistence type="predicted"/>
<organism evidence="1 2">
    <name type="scientific">Hathewaya limosa</name>
    <name type="common">Clostridium limosum</name>
    <dbReference type="NCBI Taxonomy" id="1536"/>
    <lineage>
        <taxon>Bacteria</taxon>
        <taxon>Bacillati</taxon>
        <taxon>Bacillota</taxon>
        <taxon>Clostridia</taxon>
        <taxon>Eubacteriales</taxon>
        <taxon>Clostridiaceae</taxon>
        <taxon>Hathewaya</taxon>
    </lineage>
</organism>
<keyword evidence="1" id="KW-0418">Kinase</keyword>
<gene>
    <name evidence="1" type="ORF">QOZ93_002639</name>
</gene>
<keyword evidence="1" id="KW-0808">Transferase</keyword>
<reference evidence="1 2" key="1">
    <citation type="submission" date="2023-07" db="EMBL/GenBank/DDBJ databases">
        <title>Genomic Encyclopedia of Type Strains, Phase IV (KMG-IV): sequencing the most valuable type-strain genomes for metagenomic binning, comparative biology and taxonomic classification.</title>
        <authorList>
            <person name="Goeker M."/>
        </authorList>
    </citation>
    <scope>NUCLEOTIDE SEQUENCE [LARGE SCALE GENOMIC DNA]</scope>
    <source>
        <strain evidence="1 2">DSM 1400</strain>
    </source>
</reference>
<dbReference type="Proteomes" id="UP001224418">
    <property type="component" value="Unassembled WGS sequence"/>
</dbReference>
<keyword evidence="2" id="KW-1185">Reference proteome</keyword>
<dbReference type="EMBL" id="JAUSWN010000032">
    <property type="protein sequence ID" value="MDQ0480889.1"/>
    <property type="molecule type" value="Genomic_DNA"/>
</dbReference>
<accession>A0ABU0JUW3</accession>
<evidence type="ECO:0000313" key="2">
    <source>
        <dbReference type="Proteomes" id="UP001224418"/>
    </source>
</evidence>
<comment type="caution">
    <text evidence="1">The sequence shown here is derived from an EMBL/GenBank/DDBJ whole genome shotgun (WGS) entry which is preliminary data.</text>
</comment>
<sequence length="139" mass="16381">MGFKDSFRQKSAEVFFDKNKDRITQVQGKVLSIKVEEKTFLWIIHKLTAIILIKPENSKNVVQCVYKKRRWFKQVNFMTIFQGHSLIVQGLKSHVSKKDTREIVEILNIRNNTTKKFLVPVEGAENLKVQRVRPNKKIR</sequence>
<name>A0ABU0JUW3_HATLI</name>
<dbReference type="GO" id="GO:0016301">
    <property type="term" value="F:kinase activity"/>
    <property type="evidence" value="ECO:0007669"/>
    <property type="project" value="UniProtKB-KW"/>
</dbReference>
<protein>
    <submittedName>
        <fullName evidence="1">Mevalonate kinase</fullName>
    </submittedName>
</protein>
<evidence type="ECO:0000313" key="1">
    <source>
        <dbReference type="EMBL" id="MDQ0480889.1"/>
    </source>
</evidence>
<dbReference type="RefSeq" id="WP_111941770.1">
    <property type="nucleotide sequence ID" value="NZ_BAAACJ010000039.1"/>
</dbReference>